<dbReference type="InterPro" id="IPR002016">
    <property type="entry name" value="Haem_peroxidase"/>
</dbReference>
<dbReference type="PRINTS" id="PR00458">
    <property type="entry name" value="PEROXIDASE"/>
</dbReference>
<comment type="similarity">
    <text evidence="14">Belongs to the peroxidase family.</text>
</comment>
<evidence type="ECO:0000256" key="7">
    <source>
        <dbReference type="ARBA" id="ARBA00023002"/>
    </source>
</evidence>
<keyword evidence="6 11" id="KW-0479">Metal-binding</keyword>
<keyword evidence="4" id="KW-0575">Peroxidase</keyword>
<feature type="disulfide bond" evidence="13">
    <location>
        <begin position="65"/>
        <end position="70"/>
    </location>
</feature>
<evidence type="ECO:0000259" key="16">
    <source>
        <dbReference type="PROSITE" id="PS50873"/>
    </source>
</evidence>
<gene>
    <name evidence="17" type="ORF">OIU85_007421</name>
</gene>
<evidence type="ECO:0000256" key="2">
    <source>
        <dbReference type="ARBA" id="ARBA00001970"/>
    </source>
</evidence>
<evidence type="ECO:0000256" key="12">
    <source>
        <dbReference type="PIRSR" id="PIRSR600823-4"/>
    </source>
</evidence>
<feature type="site" description="Transition state stabilizer" evidence="12">
    <location>
        <position position="59"/>
    </location>
</feature>
<evidence type="ECO:0000256" key="13">
    <source>
        <dbReference type="PIRSR" id="PIRSR600823-5"/>
    </source>
</evidence>
<evidence type="ECO:0000256" key="3">
    <source>
        <dbReference type="ARBA" id="ARBA00012313"/>
    </source>
</evidence>
<proteinExistence type="inferred from homology"/>
<comment type="caution">
    <text evidence="17">The sequence shown here is derived from an EMBL/GenBank/DDBJ whole genome shotgun (WGS) entry which is preliminary data.</text>
</comment>
<accession>A0A9Q0P8S8</accession>
<evidence type="ECO:0000313" key="18">
    <source>
        <dbReference type="Proteomes" id="UP001151529"/>
    </source>
</evidence>
<feature type="binding site" evidence="11">
    <location>
        <position position="73"/>
    </location>
    <ligand>
        <name>Ca(2+)</name>
        <dbReference type="ChEBI" id="CHEBI:29108"/>
        <label>1</label>
    </ligand>
</feature>
<feature type="binding site" evidence="11">
    <location>
        <position position="69"/>
    </location>
    <ligand>
        <name>Ca(2+)</name>
        <dbReference type="ChEBI" id="CHEBI:29108"/>
        <label>1</label>
    </ligand>
</feature>
<keyword evidence="15" id="KW-0732">Signal</keyword>
<keyword evidence="13" id="KW-1015">Disulfide bond</keyword>
<comment type="cofactor">
    <cofactor evidence="2">
        <name>heme b</name>
        <dbReference type="ChEBI" id="CHEBI:60344"/>
    </cofactor>
</comment>
<comment type="catalytic activity">
    <reaction evidence="1">
        <text>2 a phenolic donor + H2O2 = 2 a phenolic radical donor + 2 H2O</text>
        <dbReference type="Rhea" id="RHEA:56136"/>
        <dbReference type="ChEBI" id="CHEBI:15377"/>
        <dbReference type="ChEBI" id="CHEBI:16240"/>
        <dbReference type="ChEBI" id="CHEBI:139520"/>
        <dbReference type="ChEBI" id="CHEBI:139521"/>
        <dbReference type="EC" id="1.11.1.7"/>
    </reaction>
</comment>
<feature type="binding site" evidence="11">
    <location>
        <position position="64"/>
    </location>
    <ligand>
        <name>Ca(2+)</name>
        <dbReference type="ChEBI" id="CHEBI:29108"/>
        <label>1</label>
    </ligand>
</feature>
<evidence type="ECO:0000256" key="6">
    <source>
        <dbReference type="ARBA" id="ARBA00022723"/>
    </source>
</evidence>
<dbReference type="GO" id="GO:0046872">
    <property type="term" value="F:metal ion binding"/>
    <property type="evidence" value="ECO:0007669"/>
    <property type="project" value="UniProtKB-KW"/>
</dbReference>
<protein>
    <recommendedName>
        <fullName evidence="3">peroxidase</fullName>
        <ecNumber evidence="3">1.11.1.7</ecNumber>
    </recommendedName>
</protein>
<feature type="signal peptide" evidence="15">
    <location>
        <begin position="1"/>
        <end position="21"/>
    </location>
</feature>
<sequence>MERGYIVLLMVLIIATGRGEGQLVENFYSSSCPNVEGIVSQAVSTKFSQTFTTIPATLRLFFHDCFVTGCDASTMVSSPNGDAEKDAPDNLSLAGDGDVVVLAGGPSFNVELGRRDGMVSKASLVKGNLPEP</sequence>
<evidence type="ECO:0000256" key="1">
    <source>
        <dbReference type="ARBA" id="ARBA00000189"/>
    </source>
</evidence>
<dbReference type="Pfam" id="PF00141">
    <property type="entry name" value="peroxidase"/>
    <property type="match status" value="1"/>
</dbReference>
<dbReference type="PANTHER" id="PTHR31517">
    <property type="match status" value="1"/>
</dbReference>
<dbReference type="SUPFAM" id="SSF48113">
    <property type="entry name" value="Heme-dependent peroxidases"/>
    <property type="match status" value="1"/>
</dbReference>
<keyword evidence="5" id="KW-0349">Heme</keyword>
<dbReference type="Gene3D" id="1.10.520.10">
    <property type="match status" value="2"/>
</dbReference>
<dbReference type="PROSITE" id="PS50873">
    <property type="entry name" value="PEROXIDASE_4"/>
    <property type="match status" value="1"/>
</dbReference>
<keyword evidence="11" id="KW-0106">Calcium</keyword>
<evidence type="ECO:0000256" key="14">
    <source>
        <dbReference type="RuleBase" id="RU004241"/>
    </source>
</evidence>
<dbReference type="GO" id="GO:0140825">
    <property type="term" value="F:lactoperoxidase activity"/>
    <property type="evidence" value="ECO:0007669"/>
    <property type="project" value="UniProtKB-EC"/>
</dbReference>
<dbReference type="EC" id="1.11.1.7" evidence="3"/>
<evidence type="ECO:0000256" key="5">
    <source>
        <dbReference type="ARBA" id="ARBA00022617"/>
    </source>
</evidence>
<evidence type="ECO:0000256" key="10">
    <source>
        <dbReference type="PIRSR" id="PIRSR600823-2"/>
    </source>
</evidence>
<dbReference type="GO" id="GO:0020037">
    <property type="term" value="F:heme binding"/>
    <property type="evidence" value="ECO:0007669"/>
    <property type="project" value="InterPro"/>
</dbReference>
<dbReference type="AlphaFoldDB" id="A0A9Q0P8S8"/>
<organism evidence="17 18">
    <name type="scientific">Salix viminalis</name>
    <name type="common">Common osier</name>
    <name type="synonym">Basket willow</name>
    <dbReference type="NCBI Taxonomy" id="40686"/>
    <lineage>
        <taxon>Eukaryota</taxon>
        <taxon>Viridiplantae</taxon>
        <taxon>Streptophyta</taxon>
        <taxon>Embryophyta</taxon>
        <taxon>Tracheophyta</taxon>
        <taxon>Spermatophyta</taxon>
        <taxon>Magnoliopsida</taxon>
        <taxon>eudicotyledons</taxon>
        <taxon>Gunneridae</taxon>
        <taxon>Pentapetalae</taxon>
        <taxon>rosids</taxon>
        <taxon>fabids</taxon>
        <taxon>Malpighiales</taxon>
        <taxon>Salicaceae</taxon>
        <taxon>Saliceae</taxon>
        <taxon>Salix</taxon>
    </lineage>
</organism>
<reference evidence="17" key="2">
    <citation type="journal article" date="2023" name="Int. J. Mol. Sci.">
        <title>De Novo Assembly and Annotation of 11 Diverse Shrub Willow (Salix) Genomes Reveals Novel Gene Organization in Sex-Linked Regions.</title>
        <authorList>
            <person name="Hyden B."/>
            <person name="Feng K."/>
            <person name="Yates T.B."/>
            <person name="Jawdy S."/>
            <person name="Cereghino C."/>
            <person name="Smart L.B."/>
            <person name="Muchero W."/>
        </authorList>
    </citation>
    <scope>NUCLEOTIDE SEQUENCE [LARGE SCALE GENOMIC DNA]</scope>
    <source>
        <tissue evidence="17">Shoot tip</tissue>
    </source>
</reference>
<keyword evidence="18" id="KW-1185">Reference proteome</keyword>
<evidence type="ECO:0000256" key="9">
    <source>
        <dbReference type="PIRSR" id="PIRSR600823-1"/>
    </source>
</evidence>
<feature type="binding site" evidence="11">
    <location>
        <position position="71"/>
    </location>
    <ligand>
        <name>Ca(2+)</name>
        <dbReference type="ChEBI" id="CHEBI:29108"/>
        <label>1</label>
    </ligand>
</feature>
<dbReference type="PANTHER" id="PTHR31517:SF51">
    <property type="entry name" value="PEROXIDASE 55"/>
    <property type="match status" value="1"/>
</dbReference>
<dbReference type="EMBL" id="JAPFFL010000013">
    <property type="protein sequence ID" value="KAJ6683725.1"/>
    <property type="molecule type" value="Genomic_DNA"/>
</dbReference>
<comment type="cofactor">
    <cofactor evidence="11">
        <name>Ca(2+)</name>
        <dbReference type="ChEBI" id="CHEBI:29108"/>
    </cofactor>
    <text evidence="11">Binds 2 calcium ions per subunit.</text>
</comment>
<evidence type="ECO:0000256" key="15">
    <source>
        <dbReference type="SAM" id="SignalP"/>
    </source>
</evidence>
<feature type="active site" description="Proton acceptor" evidence="9">
    <location>
        <position position="63"/>
    </location>
</feature>
<feature type="binding site" evidence="11">
    <location>
        <position position="67"/>
    </location>
    <ligand>
        <name>Ca(2+)</name>
        <dbReference type="ChEBI" id="CHEBI:29108"/>
        <label>1</label>
    </ligand>
</feature>
<dbReference type="PRINTS" id="PR00461">
    <property type="entry name" value="PLPEROXIDASE"/>
</dbReference>
<evidence type="ECO:0000313" key="17">
    <source>
        <dbReference type="EMBL" id="KAJ6683725.1"/>
    </source>
</evidence>
<keyword evidence="7" id="KW-0560">Oxidoreductase</keyword>
<name>A0A9Q0P8S8_SALVM</name>
<evidence type="ECO:0000256" key="8">
    <source>
        <dbReference type="ARBA" id="ARBA00023004"/>
    </source>
</evidence>
<dbReference type="InterPro" id="IPR010255">
    <property type="entry name" value="Haem_peroxidase_sf"/>
</dbReference>
<dbReference type="GO" id="GO:0006979">
    <property type="term" value="P:response to oxidative stress"/>
    <property type="evidence" value="ECO:0007669"/>
    <property type="project" value="InterPro"/>
</dbReference>
<dbReference type="InterPro" id="IPR000823">
    <property type="entry name" value="Peroxidase_pln"/>
</dbReference>
<reference evidence="17" key="1">
    <citation type="submission" date="2022-11" db="EMBL/GenBank/DDBJ databases">
        <authorList>
            <person name="Hyden B.L."/>
            <person name="Feng K."/>
            <person name="Yates T."/>
            <person name="Jawdy S."/>
            <person name="Smart L.B."/>
            <person name="Muchero W."/>
        </authorList>
    </citation>
    <scope>NUCLEOTIDE SEQUENCE</scope>
    <source>
        <tissue evidence="17">Shoot tip</tissue>
    </source>
</reference>
<feature type="binding site" evidence="10">
    <location>
        <position position="130"/>
    </location>
    <ligand>
        <name>substrate</name>
    </ligand>
</feature>
<feature type="chain" id="PRO_5040449975" description="peroxidase" evidence="15">
    <location>
        <begin position="22"/>
        <end position="132"/>
    </location>
</feature>
<feature type="binding site" evidence="11">
    <location>
        <position position="84"/>
    </location>
    <ligand>
        <name>Ca(2+)</name>
        <dbReference type="ChEBI" id="CHEBI:29108"/>
        <label>1</label>
    </ligand>
</feature>
<feature type="domain" description="Plant heme peroxidase family profile" evidence="16">
    <location>
        <begin position="22"/>
        <end position="132"/>
    </location>
</feature>
<dbReference type="Proteomes" id="UP001151529">
    <property type="component" value="Chromosome 17"/>
</dbReference>
<evidence type="ECO:0000256" key="4">
    <source>
        <dbReference type="ARBA" id="ARBA00022559"/>
    </source>
</evidence>
<evidence type="ECO:0000256" key="11">
    <source>
        <dbReference type="PIRSR" id="PIRSR600823-3"/>
    </source>
</evidence>
<keyword evidence="8" id="KW-0408">Iron</keyword>
<dbReference type="OrthoDB" id="2113341at2759"/>